<feature type="non-terminal residue" evidence="3">
    <location>
        <position position="1"/>
    </location>
</feature>
<dbReference type="AlphaFoldDB" id="X1DQI5"/>
<dbReference type="GO" id="GO:0031956">
    <property type="term" value="F:medium-chain fatty acid-CoA ligase activity"/>
    <property type="evidence" value="ECO:0007669"/>
    <property type="project" value="TreeGrafter"/>
</dbReference>
<dbReference type="GO" id="GO:0006631">
    <property type="term" value="P:fatty acid metabolic process"/>
    <property type="evidence" value="ECO:0007669"/>
    <property type="project" value="TreeGrafter"/>
</dbReference>
<dbReference type="PANTHER" id="PTHR43201:SF5">
    <property type="entry name" value="MEDIUM-CHAIN ACYL-COA LIGASE ACSF2, MITOCHONDRIAL"/>
    <property type="match status" value="1"/>
</dbReference>
<dbReference type="Gene3D" id="3.30.300.30">
    <property type="match status" value="1"/>
</dbReference>
<organism evidence="3">
    <name type="scientific">marine sediment metagenome</name>
    <dbReference type="NCBI Taxonomy" id="412755"/>
    <lineage>
        <taxon>unclassified sequences</taxon>
        <taxon>metagenomes</taxon>
        <taxon>ecological metagenomes</taxon>
    </lineage>
</organism>
<comment type="similarity">
    <text evidence="1">Belongs to the ATP-dependent AMP-binding enzyme family.</text>
</comment>
<evidence type="ECO:0008006" key="4">
    <source>
        <dbReference type="Google" id="ProtNLM"/>
    </source>
</evidence>
<dbReference type="InterPro" id="IPR045851">
    <property type="entry name" value="AMP-bd_C_sf"/>
</dbReference>
<name>X1DQI5_9ZZZZ</name>
<reference evidence="3" key="1">
    <citation type="journal article" date="2014" name="Front. Microbiol.">
        <title>High frequency of phylogenetically diverse reductive dehalogenase-homologous genes in deep subseafloor sedimentary metagenomes.</title>
        <authorList>
            <person name="Kawai M."/>
            <person name="Futagami T."/>
            <person name="Toyoda A."/>
            <person name="Takaki Y."/>
            <person name="Nishi S."/>
            <person name="Hori S."/>
            <person name="Arai W."/>
            <person name="Tsubouchi T."/>
            <person name="Morono Y."/>
            <person name="Uchiyama I."/>
            <person name="Ito T."/>
            <person name="Fujiyama A."/>
            <person name="Inagaki F."/>
            <person name="Takami H."/>
        </authorList>
    </citation>
    <scope>NUCLEOTIDE SEQUENCE</scope>
    <source>
        <strain evidence="3">Expedition CK06-06</strain>
    </source>
</reference>
<dbReference type="EMBL" id="BART01033419">
    <property type="protein sequence ID" value="GAH07249.1"/>
    <property type="molecule type" value="Genomic_DNA"/>
</dbReference>
<proteinExistence type="inferred from homology"/>
<evidence type="ECO:0000256" key="2">
    <source>
        <dbReference type="ARBA" id="ARBA00022598"/>
    </source>
</evidence>
<dbReference type="InterPro" id="IPR042099">
    <property type="entry name" value="ANL_N_sf"/>
</dbReference>
<gene>
    <name evidence="3" type="ORF">S01H4_57441</name>
</gene>
<dbReference type="SUPFAM" id="SSF56801">
    <property type="entry name" value="Acetyl-CoA synthetase-like"/>
    <property type="match status" value="1"/>
</dbReference>
<keyword evidence="2" id="KW-0436">Ligase</keyword>
<evidence type="ECO:0000313" key="3">
    <source>
        <dbReference type="EMBL" id="GAH07249.1"/>
    </source>
</evidence>
<protein>
    <recommendedName>
        <fullName evidence="4">AMP-binding enzyme C-terminal domain-containing protein</fullName>
    </recommendedName>
</protein>
<dbReference type="Gene3D" id="3.40.50.12780">
    <property type="entry name" value="N-terminal domain of ligase-like"/>
    <property type="match status" value="1"/>
</dbReference>
<dbReference type="PANTHER" id="PTHR43201">
    <property type="entry name" value="ACYL-COA SYNTHETASE"/>
    <property type="match status" value="1"/>
</dbReference>
<sequence>EPSELNTYYQAFSTVRLNLDDRGCLMIEAPNIMDKPLITNDLVELHSNNYFKWLGRFDHLINSGGIKIIPEDVESKLQYLIPDRFIIVSKADDQLGEKVVLMIEGHQEKYDTVALVEKIRKLPAMNKYEIPKKIYFVNKFIETNSNKIRRFETKKLLFD</sequence>
<accession>X1DQI5</accession>
<evidence type="ECO:0000256" key="1">
    <source>
        <dbReference type="ARBA" id="ARBA00006432"/>
    </source>
</evidence>
<comment type="caution">
    <text evidence="3">The sequence shown here is derived from an EMBL/GenBank/DDBJ whole genome shotgun (WGS) entry which is preliminary data.</text>
</comment>